<dbReference type="PANTHER" id="PTHR33751:SF9">
    <property type="entry name" value="CYTOCHROME C4"/>
    <property type="match status" value="1"/>
</dbReference>
<keyword evidence="1" id="KW-0813">Transport</keyword>
<evidence type="ECO:0000256" key="3">
    <source>
        <dbReference type="ARBA" id="ARBA00022723"/>
    </source>
</evidence>
<feature type="domain" description="Cytochrome c" evidence="8">
    <location>
        <begin position="243"/>
        <end position="331"/>
    </location>
</feature>
<dbReference type="GO" id="GO:0009055">
    <property type="term" value="F:electron transfer activity"/>
    <property type="evidence" value="ECO:0007669"/>
    <property type="project" value="InterPro"/>
</dbReference>
<keyword evidence="2 6" id="KW-0349">Heme</keyword>
<dbReference type="InterPro" id="IPR036909">
    <property type="entry name" value="Cyt_c-like_dom_sf"/>
</dbReference>
<dbReference type="PROSITE" id="PS51007">
    <property type="entry name" value="CYTC"/>
    <property type="match status" value="2"/>
</dbReference>
<dbReference type="Proteomes" id="UP000182427">
    <property type="component" value="Chromosome I"/>
</dbReference>
<keyword evidence="7" id="KW-0732">Signal</keyword>
<name>A0A1G7MEZ3_9BACT</name>
<accession>A0A1G7MEZ3</accession>
<keyword evidence="10" id="KW-1185">Reference proteome</keyword>
<sequence>MRQDGWVNSHKVFTALFAALAVAALGSSVVHAYPADAPKVPAWAYPQGVHDEPGPDDGKLYHLPGTSQAFTDTQINRVNATIDWFPKSHPTPPAPVITGTEKYKACGTCHLMNGVGKPETGDLQGLPVAYLLQQLDDMKNDRRHPAYVPSSLTGMVAIAKALTPEEARQAAEYFHSVPPVEHIRVVESADAPVTHPGPHTIQLPDPSGARAPLGTRIVEVSENVERTKLRDPSTGFVAYVPVGSIARGEALVKSGGASKMACTMCHGADLKGMGDAFPSLAGHSPTAMARQLFDFRSGSRDGKNAAAMKPVVAGLSDSDIVDVSAYLASLKP</sequence>
<dbReference type="OrthoDB" id="9773456at2"/>
<dbReference type="EMBL" id="LT629690">
    <property type="protein sequence ID" value="SDF60164.1"/>
    <property type="molecule type" value="Genomic_DNA"/>
</dbReference>
<dbReference type="Pfam" id="PF00034">
    <property type="entry name" value="Cytochrom_C"/>
    <property type="match status" value="1"/>
</dbReference>
<gene>
    <name evidence="9" type="ORF">SAMN05444167_2781</name>
</gene>
<evidence type="ECO:0000313" key="9">
    <source>
        <dbReference type="EMBL" id="SDF60164.1"/>
    </source>
</evidence>
<evidence type="ECO:0000256" key="1">
    <source>
        <dbReference type="ARBA" id="ARBA00022448"/>
    </source>
</evidence>
<evidence type="ECO:0000259" key="8">
    <source>
        <dbReference type="PROSITE" id="PS51007"/>
    </source>
</evidence>
<dbReference type="SUPFAM" id="SSF46626">
    <property type="entry name" value="Cytochrome c"/>
    <property type="match status" value="2"/>
</dbReference>
<dbReference type="PANTHER" id="PTHR33751">
    <property type="entry name" value="CBB3-TYPE CYTOCHROME C OXIDASE SUBUNIT FIXP"/>
    <property type="match status" value="1"/>
</dbReference>
<feature type="signal peptide" evidence="7">
    <location>
        <begin position="1"/>
        <end position="32"/>
    </location>
</feature>
<evidence type="ECO:0000256" key="4">
    <source>
        <dbReference type="ARBA" id="ARBA00022982"/>
    </source>
</evidence>
<dbReference type="GO" id="GO:0020037">
    <property type="term" value="F:heme binding"/>
    <property type="evidence" value="ECO:0007669"/>
    <property type="project" value="InterPro"/>
</dbReference>
<evidence type="ECO:0000256" key="5">
    <source>
        <dbReference type="ARBA" id="ARBA00023004"/>
    </source>
</evidence>
<dbReference type="GO" id="GO:0046872">
    <property type="term" value="F:metal ion binding"/>
    <property type="evidence" value="ECO:0007669"/>
    <property type="project" value="UniProtKB-KW"/>
</dbReference>
<reference evidence="9 10" key="1">
    <citation type="submission" date="2016-10" db="EMBL/GenBank/DDBJ databases">
        <authorList>
            <person name="de Groot N.N."/>
        </authorList>
    </citation>
    <scope>NUCLEOTIDE SEQUENCE [LARGE SCALE GENOMIC DNA]</scope>
    <source>
        <strain evidence="9 10">GAS232</strain>
    </source>
</reference>
<evidence type="ECO:0000256" key="6">
    <source>
        <dbReference type="PROSITE-ProRule" id="PRU00433"/>
    </source>
</evidence>
<dbReference type="InterPro" id="IPR009056">
    <property type="entry name" value="Cyt_c-like_dom"/>
</dbReference>
<evidence type="ECO:0000256" key="2">
    <source>
        <dbReference type="ARBA" id="ARBA00022617"/>
    </source>
</evidence>
<evidence type="ECO:0000256" key="7">
    <source>
        <dbReference type="SAM" id="SignalP"/>
    </source>
</evidence>
<keyword evidence="3 6" id="KW-0479">Metal-binding</keyword>
<protein>
    <submittedName>
        <fullName evidence="9">Cytochrome c</fullName>
    </submittedName>
</protein>
<keyword evidence="5 6" id="KW-0408">Iron</keyword>
<feature type="chain" id="PRO_5009241924" evidence="7">
    <location>
        <begin position="33"/>
        <end position="332"/>
    </location>
</feature>
<organism evidence="9 10">
    <name type="scientific">Terriglobus roseus</name>
    <dbReference type="NCBI Taxonomy" id="392734"/>
    <lineage>
        <taxon>Bacteria</taxon>
        <taxon>Pseudomonadati</taxon>
        <taxon>Acidobacteriota</taxon>
        <taxon>Terriglobia</taxon>
        <taxon>Terriglobales</taxon>
        <taxon>Acidobacteriaceae</taxon>
        <taxon>Terriglobus</taxon>
    </lineage>
</organism>
<dbReference type="InterPro" id="IPR050597">
    <property type="entry name" value="Cytochrome_c_Oxidase_Subunit"/>
</dbReference>
<feature type="domain" description="Cytochrome c" evidence="8">
    <location>
        <begin position="94"/>
        <end position="178"/>
    </location>
</feature>
<dbReference type="Gene3D" id="1.10.760.10">
    <property type="entry name" value="Cytochrome c-like domain"/>
    <property type="match status" value="2"/>
</dbReference>
<keyword evidence="4" id="KW-0249">Electron transport</keyword>
<dbReference type="AlphaFoldDB" id="A0A1G7MEZ3"/>
<proteinExistence type="predicted"/>
<evidence type="ECO:0000313" key="10">
    <source>
        <dbReference type="Proteomes" id="UP000182427"/>
    </source>
</evidence>